<sequence length="373" mass="38297">LPPPNSCGGGSTPATFMLGSVLLGMVPALAVAAVRMGPPALLPPASPKFTSSGLGSSGREVIIVGEASVCLDTISSRLEATSLALGIPVTTDASVPSSSSSPLPSSTGRCCSAVGRLSIALEAASKKGLLGWNLNLTAAGDRESGESSEESEESGRIIEFRAEPGTDRSPFFRTNRIGVTDFFPSVVSSIISPSYSSSGCSSGVVAVRCCICVTSPVIIPPDTGLTGSPSSPHSWCSGFSHTNTSLLTFALDVLIRLLSRFSLTTLPVAPPVPVRRRPGFSRYRTTSRSSRGSSAPACSSGERSQISSIDSISIVAASVRGRLPLLSSLLYAMVVEAVAAATPSGSIRRPSEYGTMESPLSGGVSRSRQLLSV</sequence>
<keyword evidence="2" id="KW-0472">Membrane</keyword>
<feature type="compositionally biased region" description="Polar residues" evidence="1">
    <location>
        <begin position="364"/>
        <end position="373"/>
    </location>
</feature>
<evidence type="ECO:0000313" key="3">
    <source>
        <dbReference type="EnsemblMetazoa" id="ACOM029999-PA.1"/>
    </source>
</evidence>
<reference evidence="3" key="1">
    <citation type="submission" date="2022-08" db="UniProtKB">
        <authorList>
            <consortium name="EnsemblMetazoa"/>
        </authorList>
    </citation>
    <scope>IDENTIFICATION</scope>
</reference>
<feature type="region of interest" description="Disordered" evidence="1">
    <location>
        <begin position="277"/>
        <end position="302"/>
    </location>
</feature>
<feature type="compositionally biased region" description="Low complexity" evidence="1">
    <location>
        <begin position="281"/>
        <end position="302"/>
    </location>
</feature>
<evidence type="ECO:0000256" key="1">
    <source>
        <dbReference type="SAM" id="MobiDB-lite"/>
    </source>
</evidence>
<evidence type="ECO:0000256" key="2">
    <source>
        <dbReference type="SAM" id="Phobius"/>
    </source>
</evidence>
<proteinExistence type="predicted"/>
<feature type="transmembrane region" description="Helical" evidence="2">
    <location>
        <begin position="12"/>
        <end position="34"/>
    </location>
</feature>
<keyword evidence="2" id="KW-1133">Transmembrane helix</keyword>
<name>A0A8W7PDN5_ANOCL</name>
<accession>A0A8W7PDN5</accession>
<protein>
    <submittedName>
        <fullName evidence="3">Uncharacterized protein</fullName>
    </submittedName>
</protein>
<organism evidence="3">
    <name type="scientific">Anopheles coluzzii</name>
    <name type="common">African malaria mosquito</name>
    <dbReference type="NCBI Taxonomy" id="1518534"/>
    <lineage>
        <taxon>Eukaryota</taxon>
        <taxon>Metazoa</taxon>
        <taxon>Ecdysozoa</taxon>
        <taxon>Arthropoda</taxon>
        <taxon>Hexapoda</taxon>
        <taxon>Insecta</taxon>
        <taxon>Pterygota</taxon>
        <taxon>Neoptera</taxon>
        <taxon>Endopterygota</taxon>
        <taxon>Diptera</taxon>
        <taxon>Nematocera</taxon>
        <taxon>Culicoidea</taxon>
        <taxon>Culicidae</taxon>
        <taxon>Anophelinae</taxon>
        <taxon>Anopheles</taxon>
    </lineage>
</organism>
<keyword evidence="2" id="KW-0812">Transmembrane</keyword>
<feature type="region of interest" description="Disordered" evidence="1">
    <location>
        <begin position="346"/>
        <end position="373"/>
    </location>
</feature>
<dbReference type="AlphaFoldDB" id="A0A8W7PDN5"/>
<dbReference type="EnsemblMetazoa" id="ACOM029999-RA">
    <property type="protein sequence ID" value="ACOM029999-PA.1"/>
    <property type="gene ID" value="ACOM029999"/>
</dbReference>
<dbReference type="Proteomes" id="UP000075882">
    <property type="component" value="Unassembled WGS sequence"/>
</dbReference>